<evidence type="ECO:0000256" key="13">
    <source>
        <dbReference type="ARBA" id="ARBA00022984"/>
    </source>
</evidence>
<evidence type="ECO:0000256" key="11">
    <source>
        <dbReference type="ARBA" id="ARBA00022801"/>
    </source>
</evidence>
<comment type="function">
    <text evidence="1">Removes C-terminal D-alanyl residues from sugar-peptide cell wall precursors.</text>
</comment>
<feature type="domain" description="Peptidase S11 D-Ala-D-Ala carboxypeptidase A C-terminal" evidence="22">
    <location>
        <begin position="287"/>
        <end position="378"/>
    </location>
</feature>
<feature type="signal peptide" evidence="21">
    <location>
        <begin position="1"/>
        <end position="27"/>
    </location>
</feature>
<dbReference type="UniPathway" id="UPA00219"/>
<dbReference type="InterPro" id="IPR012338">
    <property type="entry name" value="Beta-lactam/transpept-like"/>
</dbReference>
<dbReference type="GO" id="GO:0009252">
    <property type="term" value="P:peptidoglycan biosynthetic process"/>
    <property type="evidence" value="ECO:0007669"/>
    <property type="project" value="UniProtKB-UniPathway"/>
</dbReference>
<comment type="caution">
    <text evidence="23">The sequence shown here is derived from an EMBL/GenBank/DDBJ whole genome shotgun (WGS) entry which is preliminary data.</text>
</comment>
<feature type="chain" id="PRO_5014454132" description="serine-type D-Ala-D-Ala carboxypeptidase" evidence="21">
    <location>
        <begin position="28"/>
        <end position="393"/>
    </location>
</feature>
<evidence type="ECO:0000256" key="7">
    <source>
        <dbReference type="ARBA" id="ARBA00022519"/>
    </source>
</evidence>
<dbReference type="Gene3D" id="3.40.710.10">
    <property type="entry name" value="DD-peptidase/beta-lactamase superfamily"/>
    <property type="match status" value="1"/>
</dbReference>
<dbReference type="PRINTS" id="PR00725">
    <property type="entry name" value="DADACBPTASE1"/>
</dbReference>
<evidence type="ECO:0000256" key="12">
    <source>
        <dbReference type="ARBA" id="ARBA00022960"/>
    </source>
</evidence>
<keyword evidence="15" id="KW-0961">Cell wall biogenesis/degradation</keyword>
<sequence>MIEGVPLKRRQLTSITGFLFLAFQAHAASISFPLTPPSVDAASWVLMDATTGQILSEGNADEQRNPASLTKLMTGYVVDRAIDQHRISRDDKVTIGQDAWGAGNPVFKGSSLMFLKPGEQVTVRDLSRGVIIDSGNDACVALADYVAGSQDAFVKMMNDYAAKLGLTHTHFETVHGLDAPGQHTTARDLAVLSRAIISGEPDFYQMYSEKSLTWNGITQQNRNGLLWDKNLHVDGLKTGHTESAGFNLIASSLDGRHRLIAVIMGGKSPKGREEQARKLLIWGNSNFDTVQLFHAGKALGKETVWYGNPHQVEVGTTEDIYLSVPRSAMDNIKAKYVIDRKDLEAPLKQGEKVGTIQVIDKDQVLASYPLMTLNKVEEGGFVTKVGDYLKQKF</sequence>
<comment type="pathway">
    <text evidence="3">Cell wall biogenesis; peptidoglycan biosynthesis.</text>
</comment>
<evidence type="ECO:0000313" key="23">
    <source>
        <dbReference type="EMBL" id="PNS10705.1"/>
    </source>
</evidence>
<dbReference type="GO" id="GO:0006508">
    <property type="term" value="P:proteolysis"/>
    <property type="evidence" value="ECO:0007669"/>
    <property type="project" value="UniProtKB-KW"/>
</dbReference>
<keyword evidence="7" id="KW-0997">Cell inner membrane</keyword>
<feature type="active site" description="Proton acceptor" evidence="18">
    <location>
        <position position="71"/>
    </location>
</feature>
<accession>A0A2K1Q6P4</accession>
<proteinExistence type="inferred from homology"/>
<evidence type="ECO:0000256" key="15">
    <source>
        <dbReference type="ARBA" id="ARBA00023316"/>
    </source>
</evidence>
<keyword evidence="9" id="KW-0645">Protease</keyword>
<keyword evidence="14" id="KW-0472">Membrane</keyword>
<dbReference type="OrthoDB" id="9795979at2"/>
<keyword evidence="11" id="KW-0378">Hydrolase</keyword>
<dbReference type="Gene3D" id="2.60.410.10">
    <property type="entry name" value="D-Ala-D-Ala carboxypeptidase, C-terminal domain"/>
    <property type="match status" value="1"/>
</dbReference>
<feature type="active site" description="Acyl-ester intermediate" evidence="18">
    <location>
        <position position="68"/>
    </location>
</feature>
<evidence type="ECO:0000313" key="24">
    <source>
        <dbReference type="Proteomes" id="UP000236345"/>
    </source>
</evidence>
<evidence type="ECO:0000256" key="9">
    <source>
        <dbReference type="ARBA" id="ARBA00022670"/>
    </source>
</evidence>
<dbReference type="Pfam" id="PF07943">
    <property type="entry name" value="PBP5_C"/>
    <property type="match status" value="1"/>
</dbReference>
<dbReference type="InterPro" id="IPR037167">
    <property type="entry name" value="Peptidase_S11_C_sf"/>
</dbReference>
<dbReference type="PANTHER" id="PTHR21581:SF5">
    <property type="entry name" value="D-ALANYL-D-ALANINE CARBOXYPEPTIDASE DACD"/>
    <property type="match status" value="1"/>
</dbReference>
<comment type="pathway">
    <text evidence="17">Glycan biosynthesis.</text>
</comment>
<keyword evidence="10 21" id="KW-0732">Signal</keyword>
<keyword evidence="12" id="KW-0133">Cell shape</keyword>
<evidence type="ECO:0000256" key="10">
    <source>
        <dbReference type="ARBA" id="ARBA00022729"/>
    </source>
</evidence>
<dbReference type="GO" id="GO:0008360">
    <property type="term" value="P:regulation of cell shape"/>
    <property type="evidence" value="ECO:0007669"/>
    <property type="project" value="UniProtKB-KW"/>
</dbReference>
<dbReference type="PANTHER" id="PTHR21581">
    <property type="entry name" value="D-ALANYL-D-ALANINE CARBOXYPEPTIDASE"/>
    <property type="match status" value="1"/>
</dbReference>
<comment type="similarity">
    <text evidence="4 20">Belongs to the peptidase S11 family.</text>
</comment>
<dbReference type="EMBL" id="NWUO01000013">
    <property type="protein sequence ID" value="PNS10705.1"/>
    <property type="molecule type" value="Genomic_DNA"/>
</dbReference>
<evidence type="ECO:0000256" key="14">
    <source>
        <dbReference type="ARBA" id="ARBA00023136"/>
    </source>
</evidence>
<evidence type="ECO:0000256" key="4">
    <source>
        <dbReference type="ARBA" id="ARBA00007164"/>
    </source>
</evidence>
<dbReference type="InterPro" id="IPR018044">
    <property type="entry name" value="Peptidase_S11"/>
</dbReference>
<dbReference type="InterPro" id="IPR015956">
    <property type="entry name" value="Peniciliin-bd_prot_C_sf"/>
</dbReference>
<organism evidence="23 24">
    <name type="scientific">Mixta theicola</name>
    <dbReference type="NCBI Taxonomy" id="1458355"/>
    <lineage>
        <taxon>Bacteria</taxon>
        <taxon>Pseudomonadati</taxon>
        <taxon>Pseudomonadota</taxon>
        <taxon>Gammaproteobacteria</taxon>
        <taxon>Enterobacterales</taxon>
        <taxon>Erwiniaceae</taxon>
        <taxon>Mixta</taxon>
    </lineage>
</organism>
<evidence type="ECO:0000256" key="21">
    <source>
        <dbReference type="SAM" id="SignalP"/>
    </source>
</evidence>
<evidence type="ECO:0000256" key="3">
    <source>
        <dbReference type="ARBA" id="ARBA00004752"/>
    </source>
</evidence>
<evidence type="ECO:0000256" key="19">
    <source>
        <dbReference type="PIRSR" id="PIRSR618044-2"/>
    </source>
</evidence>
<evidence type="ECO:0000256" key="16">
    <source>
        <dbReference type="ARBA" id="ARBA00034000"/>
    </source>
</evidence>
<feature type="binding site" evidence="19">
    <location>
        <position position="237"/>
    </location>
    <ligand>
        <name>substrate</name>
    </ligand>
</feature>
<evidence type="ECO:0000259" key="22">
    <source>
        <dbReference type="SMART" id="SM00936"/>
    </source>
</evidence>
<reference evidence="24" key="1">
    <citation type="submission" date="2017-09" db="EMBL/GenBank/DDBJ databases">
        <authorList>
            <person name="Palmer M."/>
            <person name="Steenkamp E.T."/>
            <person name="Coetzee M.P."/>
            <person name="Avontuur J.R."/>
            <person name="Van Zyl E."/>
            <person name="Chan W.-Y."/>
            <person name="Blom J."/>
            <person name="Venter S.N."/>
        </authorList>
    </citation>
    <scope>NUCLEOTIDE SEQUENCE [LARGE SCALE GENOMIC DNA]</scope>
    <source>
        <strain evidence="24">QC88-366</strain>
    </source>
</reference>
<evidence type="ECO:0000256" key="1">
    <source>
        <dbReference type="ARBA" id="ARBA00003217"/>
    </source>
</evidence>
<dbReference type="NCBIfam" id="NF008489">
    <property type="entry name" value="PRK11397.1"/>
    <property type="match status" value="1"/>
</dbReference>
<evidence type="ECO:0000256" key="17">
    <source>
        <dbReference type="ARBA" id="ARBA00060592"/>
    </source>
</evidence>
<evidence type="ECO:0000256" key="20">
    <source>
        <dbReference type="RuleBase" id="RU004016"/>
    </source>
</evidence>
<dbReference type="EC" id="3.4.16.4" evidence="5"/>
<feature type="active site" evidence="18">
    <location>
        <position position="134"/>
    </location>
</feature>
<dbReference type="GO" id="GO:0009002">
    <property type="term" value="F:serine-type D-Ala-D-Ala carboxypeptidase activity"/>
    <property type="evidence" value="ECO:0007669"/>
    <property type="project" value="UniProtKB-EC"/>
</dbReference>
<comment type="subcellular location">
    <subcellularLocation>
        <location evidence="2">Cell inner membrane</location>
        <topology evidence="2">Peripheral membrane protein</topology>
    </subcellularLocation>
</comment>
<dbReference type="InterPro" id="IPR001967">
    <property type="entry name" value="Peptidase_S11_N"/>
</dbReference>
<dbReference type="GO" id="GO:0071555">
    <property type="term" value="P:cell wall organization"/>
    <property type="evidence" value="ECO:0007669"/>
    <property type="project" value="UniProtKB-KW"/>
</dbReference>
<keyword evidence="13" id="KW-0573">Peptidoglycan synthesis</keyword>
<dbReference type="Pfam" id="PF00768">
    <property type="entry name" value="Peptidase_S11"/>
    <property type="match status" value="1"/>
</dbReference>
<dbReference type="GO" id="GO:0008658">
    <property type="term" value="F:penicillin binding"/>
    <property type="evidence" value="ECO:0007669"/>
    <property type="project" value="UniProtKB-ARBA"/>
</dbReference>
<dbReference type="InterPro" id="IPR012907">
    <property type="entry name" value="Peptidase_S11_C"/>
</dbReference>
<keyword evidence="6" id="KW-1003">Cell membrane</keyword>
<dbReference type="SMART" id="SM00936">
    <property type="entry name" value="PBP5_C"/>
    <property type="match status" value="1"/>
</dbReference>
<dbReference type="Proteomes" id="UP000236345">
    <property type="component" value="Unassembled WGS sequence"/>
</dbReference>
<protein>
    <recommendedName>
        <fullName evidence="5">serine-type D-Ala-D-Ala carboxypeptidase</fullName>
        <ecNumber evidence="5">3.4.16.4</ecNumber>
    </recommendedName>
</protein>
<evidence type="ECO:0000256" key="6">
    <source>
        <dbReference type="ARBA" id="ARBA00022475"/>
    </source>
</evidence>
<dbReference type="FunFam" id="3.40.710.10:FF:000001">
    <property type="entry name" value="D-alanyl-D-alanine serine-type carboxypeptidase"/>
    <property type="match status" value="1"/>
</dbReference>
<evidence type="ECO:0000256" key="2">
    <source>
        <dbReference type="ARBA" id="ARBA00004417"/>
    </source>
</evidence>
<gene>
    <name evidence="23" type="ORF">COO59_16465</name>
</gene>
<keyword evidence="24" id="KW-1185">Reference proteome</keyword>
<keyword evidence="8 23" id="KW-0121">Carboxypeptidase</keyword>
<dbReference type="SUPFAM" id="SSF69189">
    <property type="entry name" value="Penicillin-binding protein associated domain"/>
    <property type="match status" value="1"/>
</dbReference>
<comment type="catalytic activity">
    <reaction evidence="16">
        <text>Preferential cleavage: (Ac)2-L-Lys-D-Ala-|-D-Ala. Also transpeptidation of peptidyl-alanyl moieties that are N-acyl substituents of D-alanine.</text>
        <dbReference type="EC" id="3.4.16.4"/>
    </reaction>
</comment>
<dbReference type="AlphaFoldDB" id="A0A2K1Q6P4"/>
<evidence type="ECO:0000256" key="8">
    <source>
        <dbReference type="ARBA" id="ARBA00022645"/>
    </source>
</evidence>
<evidence type="ECO:0000256" key="5">
    <source>
        <dbReference type="ARBA" id="ARBA00012448"/>
    </source>
</evidence>
<name>A0A2K1Q6P4_9GAMM</name>
<dbReference type="SUPFAM" id="SSF56601">
    <property type="entry name" value="beta-lactamase/transpeptidase-like"/>
    <property type="match status" value="1"/>
</dbReference>
<evidence type="ECO:0000256" key="18">
    <source>
        <dbReference type="PIRSR" id="PIRSR618044-1"/>
    </source>
</evidence>
<dbReference type="GO" id="GO:0005886">
    <property type="term" value="C:plasma membrane"/>
    <property type="evidence" value="ECO:0007669"/>
    <property type="project" value="UniProtKB-SubCell"/>
</dbReference>